<reference evidence="5 6" key="1">
    <citation type="journal article" date="2015" name="Proc. Natl. Acad. Sci. U.S.A.">
        <title>Expanded metabolic versatility of ubiquitous nitrite-oxidizing bacteria from the genus Nitrospira.</title>
        <authorList>
            <person name="Koch H."/>
            <person name="Lucker S."/>
            <person name="Albertsen M."/>
            <person name="Kitzinger K."/>
            <person name="Herbold C."/>
            <person name="Spieck E."/>
            <person name="Nielsen P.H."/>
            <person name="Wagner M."/>
            <person name="Daims H."/>
        </authorList>
    </citation>
    <scope>NUCLEOTIDE SEQUENCE [LARGE SCALE GENOMIC DNA]</scope>
    <source>
        <strain evidence="5 6">NSP M-1</strain>
    </source>
</reference>
<name>A0A0K2GDU6_NITMO</name>
<keyword evidence="6" id="KW-1185">Reference proteome</keyword>
<dbReference type="AlphaFoldDB" id="A0A0K2GDU6"/>
<evidence type="ECO:0000256" key="3">
    <source>
        <dbReference type="SAM" id="SignalP"/>
    </source>
</evidence>
<evidence type="ECO:0000313" key="5">
    <source>
        <dbReference type="EMBL" id="ALA59126.1"/>
    </source>
</evidence>
<keyword evidence="3" id="KW-0732">Signal</keyword>
<feature type="domain" description="Porin opacity type" evidence="4">
    <location>
        <begin position="262"/>
        <end position="323"/>
    </location>
</feature>
<feature type="chain" id="PRO_5005476903" description="Porin opacity type domain-containing protein" evidence="3">
    <location>
        <begin position="32"/>
        <end position="349"/>
    </location>
</feature>
<evidence type="ECO:0000256" key="2">
    <source>
        <dbReference type="SAM" id="MobiDB-lite"/>
    </source>
</evidence>
<protein>
    <recommendedName>
        <fullName evidence="4">Porin opacity type domain-containing protein</fullName>
    </recommendedName>
</protein>
<dbReference type="RefSeq" id="WP_053380200.1">
    <property type="nucleotide sequence ID" value="NZ_CP011801.1"/>
</dbReference>
<dbReference type="OrthoDB" id="9815357at2"/>
<organism evidence="5 6">
    <name type="scientific">Nitrospira moscoviensis</name>
    <dbReference type="NCBI Taxonomy" id="42253"/>
    <lineage>
        <taxon>Bacteria</taxon>
        <taxon>Pseudomonadati</taxon>
        <taxon>Nitrospirota</taxon>
        <taxon>Nitrospiria</taxon>
        <taxon>Nitrospirales</taxon>
        <taxon>Nitrospiraceae</taxon>
        <taxon>Nitrospira</taxon>
    </lineage>
</organism>
<dbReference type="Proteomes" id="UP000069205">
    <property type="component" value="Chromosome"/>
</dbReference>
<dbReference type="InterPro" id="IPR011250">
    <property type="entry name" value="OMP/PagP_B-barrel"/>
</dbReference>
<feature type="compositionally biased region" description="Low complexity" evidence="2">
    <location>
        <begin position="64"/>
        <end position="76"/>
    </location>
</feature>
<evidence type="ECO:0000259" key="4">
    <source>
        <dbReference type="Pfam" id="PF02462"/>
    </source>
</evidence>
<sequence length="349" mass="37743">MTFHTSFTLSCFGAAALITVGTMLCPSVSEAQRSTEREGDQVIITPSPSRDPERDPIVISPTESGAAGSGPAAEPGEAGGRARMTAEERERMAAELQEAFPREDPRMGGGTPRTDRLIAQARAEERERMREEMREVRNREGEVYIGGFGGATLGNVSTSANMERSGALAGQGYPDQNLQNSAVYGLKIGYFHPGRLNWLGLEIEGYNSNPHLIQSGLTPGSHLRLTVLGLNAIARTKLGCGDRKRDRDDPDYSPLHENSVCPLQPYIGAGLGVFFAETNNQFGRSTENARAGLNALAGVKYFFNDHIALFAEYKFNYVNLKFDQFSGPTAGLNGTMLISHVVGGLAVHF</sequence>
<dbReference type="SUPFAM" id="SSF56925">
    <property type="entry name" value="OMPA-like"/>
    <property type="match status" value="1"/>
</dbReference>
<dbReference type="EMBL" id="CP011801">
    <property type="protein sequence ID" value="ALA59126.1"/>
    <property type="molecule type" value="Genomic_DNA"/>
</dbReference>
<feature type="signal peptide" evidence="3">
    <location>
        <begin position="1"/>
        <end position="31"/>
    </location>
</feature>
<accession>A0A0K2GDU6</accession>
<dbReference type="KEGG" id="nmv:NITMOv2_2715"/>
<dbReference type="GO" id="GO:0015288">
    <property type="term" value="F:porin activity"/>
    <property type="evidence" value="ECO:0007669"/>
    <property type="project" value="InterPro"/>
</dbReference>
<dbReference type="PATRIC" id="fig|42253.5.peg.2684"/>
<dbReference type="GO" id="GO:0009279">
    <property type="term" value="C:cell outer membrane"/>
    <property type="evidence" value="ECO:0007669"/>
    <property type="project" value="UniProtKB-ARBA"/>
</dbReference>
<proteinExistence type="inferred from homology"/>
<comment type="similarity">
    <text evidence="1">Belongs to the opacity porin family.</text>
</comment>
<gene>
    <name evidence="5" type="ORF">NITMOv2_2715</name>
</gene>
<dbReference type="InterPro" id="IPR003394">
    <property type="entry name" value="Porin_opacity"/>
</dbReference>
<evidence type="ECO:0000313" key="6">
    <source>
        <dbReference type="Proteomes" id="UP000069205"/>
    </source>
</evidence>
<feature type="region of interest" description="Disordered" evidence="2">
    <location>
        <begin position="31"/>
        <end position="87"/>
    </location>
</feature>
<evidence type="ECO:0000256" key="1">
    <source>
        <dbReference type="ARBA" id="ARBA00009830"/>
    </source>
</evidence>
<dbReference type="Gene3D" id="2.40.160.20">
    <property type="match status" value="1"/>
</dbReference>
<dbReference type="Pfam" id="PF02462">
    <property type="entry name" value="Opacity"/>
    <property type="match status" value="1"/>
</dbReference>